<dbReference type="AlphaFoldDB" id="A0A7N0U906"/>
<dbReference type="EnsemblPlants" id="Kaladp0057s0132.1.v1.1">
    <property type="protein sequence ID" value="Kaladp0057s0132.1.v1.1"/>
    <property type="gene ID" value="Kaladp0057s0132.v1.1"/>
</dbReference>
<dbReference type="GO" id="GO:0043565">
    <property type="term" value="F:sequence-specific DNA binding"/>
    <property type="evidence" value="ECO:0007669"/>
    <property type="project" value="TreeGrafter"/>
</dbReference>
<dbReference type="Gramene" id="Kaladp0057s0132.3.v1.1">
    <property type="protein sequence ID" value="Kaladp0057s0132.3.v1.1"/>
    <property type="gene ID" value="Kaladp0057s0132.v1.1"/>
</dbReference>
<dbReference type="Gramene" id="Kaladp0057s0132.1.v1.1">
    <property type="protein sequence ID" value="Kaladp0057s0132.1.v1.1"/>
    <property type="gene ID" value="Kaladp0057s0132.v1.1"/>
</dbReference>
<evidence type="ECO:0000259" key="2">
    <source>
        <dbReference type="Pfam" id="PF20451"/>
    </source>
</evidence>
<accession>A0A7N0U906</accession>
<proteinExistence type="predicted"/>
<dbReference type="InterPro" id="IPR046830">
    <property type="entry name" value="Calmod_bind_M"/>
</dbReference>
<dbReference type="Pfam" id="PF20451">
    <property type="entry name" value="Calmod_bind_M"/>
    <property type="match status" value="1"/>
</dbReference>
<dbReference type="EnsemblPlants" id="Kaladp0057s0132.5.v1.1">
    <property type="protein sequence ID" value="Kaladp0057s0132.5.v1.1"/>
    <property type="gene ID" value="Kaladp0057s0132.v1.1"/>
</dbReference>
<dbReference type="GO" id="GO:0005634">
    <property type="term" value="C:nucleus"/>
    <property type="evidence" value="ECO:0007669"/>
    <property type="project" value="TreeGrafter"/>
</dbReference>
<dbReference type="EnsemblPlants" id="Kaladp0057s0132.2.v1.1">
    <property type="protein sequence ID" value="Kaladp0057s0132.2.v1.1"/>
    <property type="gene ID" value="Kaladp0057s0132.v1.1"/>
</dbReference>
<dbReference type="Proteomes" id="UP000594263">
    <property type="component" value="Unplaced"/>
</dbReference>
<evidence type="ECO:0000313" key="3">
    <source>
        <dbReference type="EnsemblPlants" id="Kaladp0057s0132.10.v1.1"/>
    </source>
</evidence>
<dbReference type="Gramene" id="Kaladp0057s0132.5.v1.1">
    <property type="protein sequence ID" value="Kaladp0057s0132.5.v1.1"/>
    <property type="gene ID" value="Kaladp0057s0132.v1.1"/>
</dbReference>
<name>A0A7N0U906_KALFE</name>
<evidence type="ECO:0000259" key="1">
    <source>
        <dbReference type="Pfam" id="PF07887"/>
    </source>
</evidence>
<reference evidence="3" key="1">
    <citation type="submission" date="2021-01" db="UniProtKB">
        <authorList>
            <consortium name="EnsemblPlants"/>
        </authorList>
    </citation>
    <scope>IDENTIFICATION</scope>
</reference>
<dbReference type="GO" id="GO:0080142">
    <property type="term" value="P:regulation of salicylic acid biosynthetic process"/>
    <property type="evidence" value="ECO:0007669"/>
    <property type="project" value="TreeGrafter"/>
</dbReference>
<feature type="domain" description="Calmodulin binding protein-like N-terminal" evidence="1">
    <location>
        <begin position="79"/>
        <end position="225"/>
    </location>
</feature>
<dbReference type="EnsemblPlants" id="Kaladp0057s0132.3.v1.1">
    <property type="protein sequence ID" value="Kaladp0057s0132.3.v1.1"/>
    <property type="gene ID" value="Kaladp0057s0132.v1.1"/>
</dbReference>
<dbReference type="InterPro" id="IPR012416">
    <property type="entry name" value="CBP60"/>
</dbReference>
<dbReference type="PANTHER" id="PTHR31713:SF43">
    <property type="entry name" value="CALMODULIN-BINDING PROTEIN 60 G"/>
    <property type="match status" value="1"/>
</dbReference>
<dbReference type="GO" id="GO:0005516">
    <property type="term" value="F:calmodulin binding"/>
    <property type="evidence" value="ECO:0007669"/>
    <property type="project" value="InterPro"/>
</dbReference>
<dbReference type="Pfam" id="PF07887">
    <property type="entry name" value="Calmodulin_bind"/>
    <property type="match status" value="1"/>
</dbReference>
<dbReference type="GO" id="GO:0003700">
    <property type="term" value="F:DNA-binding transcription factor activity"/>
    <property type="evidence" value="ECO:0007669"/>
    <property type="project" value="TreeGrafter"/>
</dbReference>
<keyword evidence="4" id="KW-1185">Reference proteome</keyword>
<dbReference type="Gramene" id="Kaladp0057s0132.10.v1.1">
    <property type="protein sequence ID" value="Kaladp0057s0132.10.v1.1"/>
    <property type="gene ID" value="Kaladp0057s0132.v1.1"/>
</dbReference>
<feature type="domain" description="Calmodulin binding protein central" evidence="2">
    <location>
        <begin position="238"/>
        <end position="303"/>
    </location>
</feature>
<organism evidence="3 4">
    <name type="scientific">Kalanchoe fedtschenkoi</name>
    <name type="common">Lavender scallops</name>
    <name type="synonym">South American air plant</name>
    <dbReference type="NCBI Taxonomy" id="63787"/>
    <lineage>
        <taxon>Eukaryota</taxon>
        <taxon>Viridiplantae</taxon>
        <taxon>Streptophyta</taxon>
        <taxon>Embryophyta</taxon>
        <taxon>Tracheophyta</taxon>
        <taxon>Spermatophyta</taxon>
        <taxon>Magnoliopsida</taxon>
        <taxon>eudicotyledons</taxon>
        <taxon>Gunneridae</taxon>
        <taxon>Pentapetalae</taxon>
        <taxon>Saxifragales</taxon>
        <taxon>Crassulaceae</taxon>
        <taxon>Kalanchoe</taxon>
    </lineage>
</organism>
<protein>
    <recommendedName>
        <fullName evidence="5">Calmodulin-binding protein</fullName>
    </recommendedName>
</protein>
<dbReference type="EnsemblPlants" id="Kaladp0057s0132.10.v1.1">
    <property type="protein sequence ID" value="Kaladp0057s0132.10.v1.1"/>
    <property type="gene ID" value="Kaladp0057s0132.v1.1"/>
</dbReference>
<evidence type="ECO:0008006" key="5">
    <source>
        <dbReference type="Google" id="ProtNLM"/>
    </source>
</evidence>
<dbReference type="Gramene" id="Kaladp0057s0132.2.v1.1">
    <property type="protein sequence ID" value="Kaladp0057s0132.2.v1.1"/>
    <property type="gene ID" value="Kaladp0057s0132.v1.1"/>
</dbReference>
<dbReference type="PANTHER" id="PTHR31713">
    <property type="entry name" value="OS02G0177800 PROTEIN"/>
    <property type="match status" value="1"/>
</dbReference>
<sequence>MVLKRRLNELWNDEPESSRQRLSTMKLFEGITTEEIQSIFEPFLRKTVREAVDKSFHVLSPARRGVSTTSHEEPRRGWMLRFVNQPPPKFFTANKVEDKDGAPLQLEVVDVDSKTRVLDAPLSLLKLGIVVLDGDFNANQQEDWGEKYFNSHIVCAREGKKPLMTGEIRISLKNGMGFIRDVFFTDNSRWTRSGKFRLGIRVLQSSCKGFGVREAVSDAFKVKDRRGEACMKHLHPSLNDEVWRLNKIRRNGIFHKRLESIGITTVKEFLQMLERDPSLLKKKLKCGNSNRIWDTIVKHATTCLLSHDEGRCKDHKITPKGVCSSSYNHGVGVCNSKLNSRTSPHMCSFQQVPDDLEGYVFDNGINQVQVDGAPVDGSVNVMSEPLIPPRPSLQFLDIPITYSGQQGHELARFVPSPSEGYELVSHMADPLLNPTLFNLPQVDSFFAPPSTGTSNVGSSCWPMNDDPFDALIQATEHHAPDDFFQTETPTWASPLLWRQFSASFSAPISESKTTLFSYLAPASGSTKMAWSKLRAVVHILLKQRRVRRTKKALAKSVLCTTT</sequence>
<dbReference type="InterPro" id="IPR046831">
    <property type="entry name" value="Calmodulin_bind_N"/>
</dbReference>
<evidence type="ECO:0000313" key="4">
    <source>
        <dbReference type="Proteomes" id="UP000594263"/>
    </source>
</evidence>